<dbReference type="SUPFAM" id="SSF47336">
    <property type="entry name" value="ACP-like"/>
    <property type="match status" value="1"/>
</dbReference>
<dbReference type="PROSITE" id="PS50075">
    <property type="entry name" value="CARRIER"/>
    <property type="match status" value="1"/>
</dbReference>
<dbReference type="EMBL" id="JAAGLU010000004">
    <property type="protein sequence ID" value="NEC85270.1"/>
    <property type="molecule type" value="Genomic_DNA"/>
</dbReference>
<gene>
    <name evidence="2" type="ORF">G3I71_05225</name>
</gene>
<reference evidence="2" key="1">
    <citation type="submission" date="2020-01" db="EMBL/GenBank/DDBJ databases">
        <title>Insect and environment-associated Actinomycetes.</title>
        <authorList>
            <person name="Currrie C."/>
            <person name="Chevrette M."/>
            <person name="Carlson C."/>
            <person name="Stubbendieck R."/>
            <person name="Wendt-Pienkowski E."/>
        </authorList>
    </citation>
    <scope>NUCLEOTIDE SEQUENCE</scope>
    <source>
        <strain evidence="2">SID12501</strain>
    </source>
</reference>
<protein>
    <submittedName>
        <fullName evidence="2">Acyl carrier protein</fullName>
    </submittedName>
</protein>
<proteinExistence type="predicted"/>
<dbReference type="AlphaFoldDB" id="A0A6B3BHN6"/>
<dbReference type="Pfam" id="PF00550">
    <property type="entry name" value="PP-binding"/>
    <property type="match status" value="1"/>
</dbReference>
<evidence type="ECO:0000259" key="1">
    <source>
        <dbReference type="PROSITE" id="PS50075"/>
    </source>
</evidence>
<dbReference type="InterPro" id="IPR036736">
    <property type="entry name" value="ACP-like_sf"/>
</dbReference>
<dbReference type="Gene3D" id="1.10.1200.10">
    <property type="entry name" value="ACP-like"/>
    <property type="match status" value="1"/>
</dbReference>
<evidence type="ECO:0000313" key="2">
    <source>
        <dbReference type="EMBL" id="NEC85270.1"/>
    </source>
</evidence>
<feature type="domain" description="Carrier" evidence="1">
    <location>
        <begin position="1"/>
        <end position="76"/>
    </location>
</feature>
<sequence length="84" mass="9363">MSTTYEQLVDILTRLHDAPADRIRPGATLGELDVDSLTTVEISIRIERDLGVQVGDDELEPDLTLGEIARLVDTRQASVQPHRR</sequence>
<name>A0A6B3BHN6_9ACTN</name>
<organism evidence="2">
    <name type="scientific">Streptomyces sp. SID12501</name>
    <dbReference type="NCBI Taxonomy" id="2706042"/>
    <lineage>
        <taxon>Bacteria</taxon>
        <taxon>Bacillati</taxon>
        <taxon>Actinomycetota</taxon>
        <taxon>Actinomycetes</taxon>
        <taxon>Kitasatosporales</taxon>
        <taxon>Streptomycetaceae</taxon>
        <taxon>Streptomyces</taxon>
    </lineage>
</organism>
<comment type="caution">
    <text evidence="2">The sequence shown here is derived from an EMBL/GenBank/DDBJ whole genome shotgun (WGS) entry which is preliminary data.</text>
</comment>
<accession>A0A6B3BHN6</accession>
<dbReference type="InterPro" id="IPR009081">
    <property type="entry name" value="PP-bd_ACP"/>
</dbReference>
<dbReference type="RefSeq" id="WP_164312744.1">
    <property type="nucleotide sequence ID" value="NZ_JAAGLU010000004.1"/>
</dbReference>